<dbReference type="InterPro" id="IPR050214">
    <property type="entry name" value="Cys_Synth/Cystath_Beta-Synth"/>
</dbReference>
<reference evidence="12" key="1">
    <citation type="submission" date="2017-02" db="UniProtKB">
        <authorList>
            <consortium name="WormBaseParasite"/>
        </authorList>
    </citation>
    <scope>IDENTIFICATION</scope>
</reference>
<evidence type="ECO:0000256" key="1">
    <source>
        <dbReference type="ARBA" id="ARBA00001933"/>
    </source>
</evidence>
<feature type="modified residue" description="N6-(pyridoxal phosphate)lysine" evidence="8">
    <location>
        <position position="48"/>
    </location>
</feature>
<dbReference type="PROSITE" id="PS00901">
    <property type="entry name" value="CYS_SYNTHASE"/>
    <property type="match status" value="1"/>
</dbReference>
<comment type="similarity">
    <text evidence="2 9">Belongs to the cysteine synthase/cystathionine beta-synthase family.</text>
</comment>
<dbReference type="EC" id="2.5.1.47" evidence="9"/>
<keyword evidence="3 9" id="KW-0028">Amino-acid biosynthesis</keyword>
<evidence type="ECO:0000313" key="11">
    <source>
        <dbReference type="Proteomes" id="UP000038045"/>
    </source>
</evidence>
<sequence length="336" mass="36853">MENNNCIYNSIDCVIGNTPMVYLNKITKHLDAKIAVKLEYFSPSCSVKDRASIAMIDQYERDGIIIPGKSILIEATSGNAGIGLAFVSAVRNYKLILVMPDSVSLERKCLVKAYGAELILTEASKGMKGVFERVEEIKKSVPNVVDVNQFGNQSNPLVHYQTTGPEIYRQCEGNIDMACFGVGTGGTCTGISKYLKEKNRKIKVFAVEPYESSILSGMDVGSHKIQGIGIGMVPRNLDLTYVDDIIRVKSNDAIEMSRRLAKEEGILCGISSGANVCAAIQLACKEENSGKLIVTTVASFGERYLSTELFSDIKNESSSMTFTTIEEDIERFKNIF</sequence>
<dbReference type="InterPro" id="IPR005856">
    <property type="entry name" value="Cys_synth"/>
</dbReference>
<keyword evidence="4 9" id="KW-0808">Transferase</keyword>
<dbReference type="PANTHER" id="PTHR10314">
    <property type="entry name" value="CYSTATHIONINE BETA-SYNTHASE"/>
    <property type="match status" value="1"/>
</dbReference>
<evidence type="ECO:0000259" key="10">
    <source>
        <dbReference type="Pfam" id="PF00291"/>
    </source>
</evidence>
<keyword evidence="11" id="KW-1185">Reference proteome</keyword>
<accession>A0A0N4ZI55</accession>
<evidence type="ECO:0000256" key="6">
    <source>
        <dbReference type="ARBA" id="ARBA00023192"/>
    </source>
</evidence>
<keyword evidence="6 9" id="KW-0198">Cysteine biosynthesis</keyword>
<dbReference type="WBParaSite" id="PTRK_0000761000.1">
    <property type="protein sequence ID" value="PTRK_0000761000.1"/>
    <property type="gene ID" value="PTRK_0000761000"/>
</dbReference>
<dbReference type="GO" id="GO:0004124">
    <property type="term" value="F:cysteine synthase activity"/>
    <property type="evidence" value="ECO:0007669"/>
    <property type="project" value="UniProtKB-UniRule"/>
</dbReference>
<dbReference type="Proteomes" id="UP000038045">
    <property type="component" value="Unplaced"/>
</dbReference>
<feature type="binding site" evidence="7">
    <location>
        <position position="271"/>
    </location>
    <ligand>
        <name>pyridoxal 5'-phosphate</name>
        <dbReference type="ChEBI" id="CHEBI:597326"/>
    </ligand>
</feature>
<dbReference type="FunFam" id="3.40.50.1100:FF:000006">
    <property type="entry name" value="Cysteine synthase"/>
    <property type="match status" value="1"/>
</dbReference>
<comment type="catalytic activity">
    <reaction evidence="9">
        <text>O-acetyl-L-serine + hydrogen sulfide = L-cysteine + acetate</text>
        <dbReference type="Rhea" id="RHEA:14829"/>
        <dbReference type="ChEBI" id="CHEBI:29919"/>
        <dbReference type="ChEBI" id="CHEBI:30089"/>
        <dbReference type="ChEBI" id="CHEBI:35235"/>
        <dbReference type="ChEBI" id="CHEBI:58340"/>
        <dbReference type="EC" id="2.5.1.47"/>
    </reaction>
</comment>
<evidence type="ECO:0000256" key="4">
    <source>
        <dbReference type="ARBA" id="ARBA00022679"/>
    </source>
</evidence>
<keyword evidence="5 7" id="KW-0663">Pyridoxal phosphate</keyword>
<evidence type="ECO:0000313" key="12">
    <source>
        <dbReference type="WBParaSite" id="PTRK_0000761000.1"/>
    </source>
</evidence>
<proteinExistence type="inferred from homology"/>
<feature type="binding site" evidence="7">
    <location>
        <position position="79"/>
    </location>
    <ligand>
        <name>pyridoxal 5'-phosphate</name>
        <dbReference type="ChEBI" id="CHEBI:597326"/>
    </ligand>
</feature>
<organism evidence="11 12">
    <name type="scientific">Parastrongyloides trichosuri</name>
    <name type="common">Possum-specific nematode worm</name>
    <dbReference type="NCBI Taxonomy" id="131310"/>
    <lineage>
        <taxon>Eukaryota</taxon>
        <taxon>Metazoa</taxon>
        <taxon>Ecdysozoa</taxon>
        <taxon>Nematoda</taxon>
        <taxon>Chromadorea</taxon>
        <taxon>Rhabditida</taxon>
        <taxon>Tylenchina</taxon>
        <taxon>Panagrolaimomorpha</taxon>
        <taxon>Strongyloidoidea</taxon>
        <taxon>Strongyloididae</taxon>
        <taxon>Parastrongyloides</taxon>
    </lineage>
</organism>
<dbReference type="InterPro" id="IPR036052">
    <property type="entry name" value="TrpB-like_PALP_sf"/>
</dbReference>
<feature type="binding site" evidence="7">
    <location>
        <begin position="183"/>
        <end position="187"/>
    </location>
    <ligand>
        <name>pyridoxal 5'-phosphate</name>
        <dbReference type="ChEBI" id="CHEBI:597326"/>
    </ligand>
</feature>
<evidence type="ECO:0000256" key="9">
    <source>
        <dbReference type="RuleBase" id="RU003985"/>
    </source>
</evidence>
<dbReference type="NCBIfam" id="TIGR01136">
    <property type="entry name" value="cysKM"/>
    <property type="match status" value="1"/>
</dbReference>
<dbReference type="InterPro" id="IPR001216">
    <property type="entry name" value="P-phosphate_BS"/>
</dbReference>
<dbReference type="Gene3D" id="3.40.50.1100">
    <property type="match status" value="2"/>
</dbReference>
<dbReference type="STRING" id="131310.A0A0N4ZI55"/>
<dbReference type="InterPro" id="IPR001926">
    <property type="entry name" value="TrpB-like_PALP"/>
</dbReference>
<name>A0A0N4ZI55_PARTI</name>
<comment type="cofactor">
    <cofactor evidence="1 7 9">
        <name>pyridoxal 5'-phosphate</name>
        <dbReference type="ChEBI" id="CHEBI:597326"/>
    </cofactor>
</comment>
<dbReference type="Pfam" id="PF00291">
    <property type="entry name" value="PALP"/>
    <property type="match status" value="1"/>
</dbReference>
<evidence type="ECO:0000256" key="8">
    <source>
        <dbReference type="PIRSR" id="PIRSR605856-51"/>
    </source>
</evidence>
<evidence type="ECO:0000256" key="7">
    <source>
        <dbReference type="PIRSR" id="PIRSR605856-50"/>
    </source>
</evidence>
<protein>
    <recommendedName>
        <fullName evidence="9">Cysteine synthase</fullName>
        <ecNumber evidence="9">2.5.1.47</ecNumber>
    </recommendedName>
</protein>
<dbReference type="InterPro" id="IPR005859">
    <property type="entry name" value="CysK"/>
</dbReference>
<evidence type="ECO:0000256" key="2">
    <source>
        <dbReference type="ARBA" id="ARBA00007103"/>
    </source>
</evidence>
<evidence type="ECO:0000256" key="5">
    <source>
        <dbReference type="ARBA" id="ARBA00022898"/>
    </source>
</evidence>
<dbReference type="AlphaFoldDB" id="A0A0N4ZI55"/>
<dbReference type="CDD" id="cd01561">
    <property type="entry name" value="CBS_like"/>
    <property type="match status" value="1"/>
</dbReference>
<dbReference type="GO" id="GO:0006535">
    <property type="term" value="P:cysteine biosynthetic process from serine"/>
    <property type="evidence" value="ECO:0007669"/>
    <property type="project" value="UniProtKB-UniRule"/>
</dbReference>
<dbReference type="SUPFAM" id="SSF53686">
    <property type="entry name" value="Tryptophan synthase beta subunit-like PLP-dependent enzymes"/>
    <property type="match status" value="1"/>
</dbReference>
<feature type="domain" description="Tryptophan synthase beta chain-like PALP" evidence="10">
    <location>
        <begin position="14"/>
        <end position="296"/>
    </location>
</feature>
<dbReference type="NCBIfam" id="TIGR01139">
    <property type="entry name" value="cysK"/>
    <property type="match status" value="1"/>
</dbReference>
<evidence type="ECO:0000256" key="3">
    <source>
        <dbReference type="ARBA" id="ARBA00022605"/>
    </source>
</evidence>